<keyword evidence="3" id="KW-1185">Reference proteome</keyword>
<dbReference type="RefSeq" id="WP_057756010.1">
    <property type="nucleotide sequence ID" value="NZ_LJYG01000108.1"/>
</dbReference>
<accession>A0A0R3DAF2</accession>
<evidence type="ECO:0000313" key="2">
    <source>
        <dbReference type="EMBL" id="KRQ03503.1"/>
    </source>
</evidence>
<comment type="caution">
    <text evidence="2">The sequence shown here is derived from an EMBL/GenBank/DDBJ whole genome shotgun (WGS) entry which is preliminary data.</text>
</comment>
<name>A0A0R3DAF2_9BRAD</name>
<evidence type="ECO:0000256" key="1">
    <source>
        <dbReference type="SAM" id="MobiDB-lite"/>
    </source>
</evidence>
<proteinExistence type="predicted"/>
<organism evidence="2 3">
    <name type="scientific">Bradyrhizobium manausense</name>
    <dbReference type="NCBI Taxonomy" id="989370"/>
    <lineage>
        <taxon>Bacteria</taxon>
        <taxon>Pseudomonadati</taxon>
        <taxon>Pseudomonadota</taxon>
        <taxon>Alphaproteobacteria</taxon>
        <taxon>Hyphomicrobiales</taxon>
        <taxon>Nitrobacteraceae</taxon>
        <taxon>Bradyrhizobium</taxon>
    </lineage>
</organism>
<sequence>MTKKAKNDTRAEIRRLVAKLDEVCRADVRKHAARNKPAKPMSRSARLRQAEASVKASEPRDRRLVFKEMDK</sequence>
<dbReference type="OrthoDB" id="9930041at2"/>
<feature type="region of interest" description="Disordered" evidence="1">
    <location>
        <begin position="31"/>
        <end position="71"/>
    </location>
</feature>
<evidence type="ECO:0000313" key="3">
    <source>
        <dbReference type="Proteomes" id="UP000051936"/>
    </source>
</evidence>
<dbReference type="AlphaFoldDB" id="A0A0R3DAF2"/>
<reference evidence="2 3" key="1">
    <citation type="submission" date="2015-09" db="EMBL/GenBank/DDBJ databases">
        <title>Draft Genome Sequence of Bradyrhizobium manausense Strain BR 3351T, a Novel Symbiotic Nitrogen-Fixing Alphaproteobacterium Isolated from Brazilian Amazon Rain Forest.</title>
        <authorList>
            <person name="De Araujo J.L."/>
            <person name="Zilli J.E."/>
        </authorList>
    </citation>
    <scope>NUCLEOTIDE SEQUENCE [LARGE SCALE GENOMIC DNA]</scope>
    <source>
        <strain evidence="2 3">BR3351</strain>
    </source>
</reference>
<dbReference type="Proteomes" id="UP000051936">
    <property type="component" value="Unassembled WGS sequence"/>
</dbReference>
<gene>
    <name evidence="2" type="ORF">AOQ71_32905</name>
</gene>
<protein>
    <submittedName>
        <fullName evidence="2">Uncharacterized protein</fullName>
    </submittedName>
</protein>
<dbReference type="EMBL" id="LJYG01000108">
    <property type="protein sequence ID" value="KRQ03503.1"/>
    <property type="molecule type" value="Genomic_DNA"/>
</dbReference>
<dbReference type="STRING" id="989370.AOQ71_32905"/>
<feature type="compositionally biased region" description="Basic and acidic residues" evidence="1">
    <location>
        <begin position="57"/>
        <end position="71"/>
    </location>
</feature>